<dbReference type="RefSeq" id="WP_126422440.1">
    <property type="nucleotide sequence ID" value="NZ_AP019367.1"/>
</dbReference>
<dbReference type="EMBL" id="AP019367">
    <property type="protein sequence ID" value="BBH50536.1"/>
    <property type="molecule type" value="Genomic_DNA"/>
</dbReference>
<dbReference type="PRINTS" id="PR02008">
    <property type="entry name" value="RCMTFAMILY"/>
</dbReference>
<dbReference type="InterPro" id="IPR029063">
    <property type="entry name" value="SAM-dependent_MTases_sf"/>
</dbReference>
<feature type="compositionally biased region" description="Polar residues" evidence="6">
    <location>
        <begin position="27"/>
        <end position="37"/>
    </location>
</feature>
<feature type="binding site" evidence="5">
    <location>
        <begin position="149"/>
        <end position="155"/>
    </location>
    <ligand>
        <name>S-adenosyl-L-methionine</name>
        <dbReference type="ChEBI" id="CHEBI:59789"/>
    </ligand>
</feature>
<evidence type="ECO:0000256" key="2">
    <source>
        <dbReference type="ARBA" id="ARBA00022679"/>
    </source>
</evidence>
<dbReference type="CDD" id="cd02440">
    <property type="entry name" value="AdoMet_MTases"/>
    <property type="match status" value="1"/>
</dbReference>
<dbReference type="OrthoDB" id="9810297at2"/>
<feature type="compositionally biased region" description="Basic residues" evidence="6">
    <location>
        <begin position="1"/>
        <end position="19"/>
    </location>
</feature>
<dbReference type="PANTHER" id="PTHR22807">
    <property type="entry name" value="NOP2 YEAST -RELATED NOL1/NOP2/FMU SUN DOMAIN-CONTAINING"/>
    <property type="match status" value="1"/>
</dbReference>
<keyword evidence="9" id="KW-1185">Reference proteome</keyword>
<keyword evidence="1 5" id="KW-0489">Methyltransferase</keyword>
<feature type="domain" description="SAM-dependent MTase RsmB/NOP-type" evidence="7">
    <location>
        <begin position="56"/>
        <end position="347"/>
    </location>
</feature>
<comment type="similarity">
    <text evidence="5">Belongs to the class I-like SAM-binding methyltransferase superfamily. RsmB/NOP family.</text>
</comment>
<keyword evidence="4 5" id="KW-0694">RNA-binding</keyword>
<dbReference type="InterPro" id="IPR001678">
    <property type="entry name" value="MeTrfase_RsmB-F_NOP2_dom"/>
</dbReference>
<dbReference type="GO" id="GO:0008173">
    <property type="term" value="F:RNA methyltransferase activity"/>
    <property type="evidence" value="ECO:0007669"/>
    <property type="project" value="InterPro"/>
</dbReference>
<gene>
    <name evidence="8" type="ORF">Pcatena_11230</name>
</gene>
<feature type="region of interest" description="Disordered" evidence="6">
    <location>
        <begin position="1"/>
        <end position="37"/>
    </location>
</feature>
<dbReference type="Gene3D" id="3.40.50.150">
    <property type="entry name" value="Vaccinia Virus protein VP39"/>
    <property type="match status" value="1"/>
</dbReference>
<evidence type="ECO:0000256" key="4">
    <source>
        <dbReference type="ARBA" id="ARBA00022884"/>
    </source>
</evidence>
<name>A0A3G9K2A1_9ACTN</name>
<dbReference type="PANTHER" id="PTHR22807:SF30">
    <property type="entry name" value="28S RRNA (CYTOSINE(4447)-C(5))-METHYLTRANSFERASE-RELATED"/>
    <property type="match status" value="1"/>
</dbReference>
<evidence type="ECO:0000256" key="5">
    <source>
        <dbReference type="PROSITE-ProRule" id="PRU01023"/>
    </source>
</evidence>
<evidence type="ECO:0000256" key="6">
    <source>
        <dbReference type="SAM" id="MobiDB-lite"/>
    </source>
</evidence>
<evidence type="ECO:0000313" key="9">
    <source>
        <dbReference type="Proteomes" id="UP000273154"/>
    </source>
</evidence>
<feature type="active site" description="Nucleophile" evidence="5">
    <location>
        <position position="275"/>
    </location>
</feature>
<dbReference type="Proteomes" id="UP000273154">
    <property type="component" value="Chromosome"/>
</dbReference>
<feature type="binding site" evidence="5">
    <location>
        <position position="221"/>
    </location>
    <ligand>
        <name>S-adenosyl-L-methionine</name>
        <dbReference type="ChEBI" id="CHEBI:59789"/>
    </ligand>
</feature>
<dbReference type="PROSITE" id="PS51686">
    <property type="entry name" value="SAM_MT_RSMB_NOP"/>
    <property type="match status" value="1"/>
</dbReference>
<feature type="binding site" evidence="5">
    <location>
        <position position="178"/>
    </location>
    <ligand>
        <name>S-adenosyl-L-methionine</name>
        <dbReference type="ChEBI" id="CHEBI:59789"/>
    </ligand>
</feature>
<dbReference type="InterPro" id="IPR054728">
    <property type="entry name" value="RsmB-like_ferredoxin"/>
</dbReference>
<proteinExistence type="inferred from homology"/>
<dbReference type="KEGG" id="pcat:Pcatena_11230"/>
<dbReference type="GO" id="GO:0003723">
    <property type="term" value="F:RNA binding"/>
    <property type="evidence" value="ECO:0007669"/>
    <property type="project" value="UniProtKB-UniRule"/>
</dbReference>
<dbReference type="InterPro" id="IPR049560">
    <property type="entry name" value="MeTrfase_RsmB-F_NOP2_cat"/>
</dbReference>
<dbReference type="GO" id="GO:0001510">
    <property type="term" value="P:RNA methylation"/>
    <property type="evidence" value="ECO:0007669"/>
    <property type="project" value="InterPro"/>
</dbReference>
<keyword evidence="3 5" id="KW-0949">S-adenosyl-L-methionine</keyword>
<dbReference type="SUPFAM" id="SSF53335">
    <property type="entry name" value="S-adenosyl-L-methionine-dependent methyltransferases"/>
    <property type="match status" value="1"/>
</dbReference>
<dbReference type="Pfam" id="PF22458">
    <property type="entry name" value="RsmF-B_ferredox"/>
    <property type="match status" value="1"/>
</dbReference>
<sequence length="348" mass="37830">MSSRQRAHKATTRANRQARRPREQTHEPQTLDEQTGLPTHLVEAVRASAGPLADTIIAGWGQERPVTMRVNTLRSSLADVTRELDEAGIGCARVPWYADALVLADDVRERDVWGLNAYAQGKVYLQSLSSMLPPLALRPQPGTDVLDMCAAPGGKTSELAALAPARKGVRAARVTACELSAPRAEKLEHNLAKLGATNVQVMRVDARRLDDWFSFDQVLLDAPCTGSGTVSLHDGHAARYLTPELANRVERSQRALLDRGLTVLKAGGSLVYSTCSILPRENEDVVEWALARHADCELVDVALPHAVAGEDTDDEAPLALPNRLPGTLTVCPSRLYEGFFVSRIVKRG</sequence>
<keyword evidence="2 5" id="KW-0808">Transferase</keyword>
<accession>A0A3G9K2A1</accession>
<evidence type="ECO:0000259" key="7">
    <source>
        <dbReference type="PROSITE" id="PS51686"/>
    </source>
</evidence>
<dbReference type="InterPro" id="IPR023267">
    <property type="entry name" value="RCMT"/>
</dbReference>
<protein>
    <submittedName>
        <fullName evidence="8">rRNA cytosine-C5-methyltransferase</fullName>
    </submittedName>
</protein>
<evidence type="ECO:0000313" key="8">
    <source>
        <dbReference type="EMBL" id="BBH50536.1"/>
    </source>
</evidence>
<evidence type="ECO:0000256" key="1">
    <source>
        <dbReference type="ARBA" id="ARBA00022603"/>
    </source>
</evidence>
<feature type="binding site" evidence="5">
    <location>
        <position position="205"/>
    </location>
    <ligand>
        <name>S-adenosyl-L-methionine</name>
        <dbReference type="ChEBI" id="CHEBI:59789"/>
    </ligand>
</feature>
<organism evidence="8 9">
    <name type="scientific">Parolsenella catena</name>
    <dbReference type="NCBI Taxonomy" id="2003188"/>
    <lineage>
        <taxon>Bacteria</taxon>
        <taxon>Bacillati</taxon>
        <taxon>Actinomycetota</taxon>
        <taxon>Coriobacteriia</taxon>
        <taxon>Coriobacteriales</taxon>
        <taxon>Atopobiaceae</taxon>
        <taxon>Parolsenella</taxon>
    </lineage>
</organism>
<dbReference type="AlphaFoldDB" id="A0A3G9K2A1"/>
<reference evidence="9" key="1">
    <citation type="submission" date="2018-11" db="EMBL/GenBank/DDBJ databases">
        <title>Comparative genomics of Parolsenella catena and Libanicoccus massiliensis: Reclassification of Libanicoccus massiliensis as Parolsenella massiliensis comb. nov.</title>
        <authorList>
            <person name="Sakamoto M."/>
            <person name="Ikeyama N."/>
            <person name="Murakami T."/>
            <person name="Mori H."/>
            <person name="Yuki M."/>
            <person name="Ohkuma M."/>
        </authorList>
    </citation>
    <scope>NUCLEOTIDE SEQUENCE [LARGE SCALE GENOMIC DNA]</scope>
    <source>
        <strain evidence="9">JCM 31932</strain>
    </source>
</reference>
<dbReference type="GeneID" id="88849262"/>
<evidence type="ECO:0000256" key="3">
    <source>
        <dbReference type="ARBA" id="ARBA00022691"/>
    </source>
</evidence>
<dbReference type="Pfam" id="PF01189">
    <property type="entry name" value="Methyltr_RsmB-F"/>
    <property type="match status" value="1"/>
</dbReference>